<keyword evidence="2" id="KW-0472">Membrane</keyword>
<dbReference type="Proteomes" id="UP000243463">
    <property type="component" value="Unassembled WGS sequence"/>
</dbReference>
<sequence length="166" mass="18476">MADQKRSIRILDVTKQKPSQPKYRFIRWVGLSFALSTALFLLWYFKLKDPSLVSSIESSSSRVIASDEAKIRSENPPTQIHADLQPIMTQETEHLPPATSSAVLEHTASHNPRMDSPFASLIANETPPPKQAETHPSPSPVLPSSMLKLLPQQPTHPPHRSSKQAD</sequence>
<reference evidence="4" key="1">
    <citation type="submission" date="2017-06" db="EMBL/GenBank/DDBJ databases">
        <authorList>
            <person name="Varghese N."/>
            <person name="Submissions S."/>
        </authorList>
    </citation>
    <scope>NUCLEOTIDE SEQUENCE [LARGE SCALE GENOMIC DNA]</scope>
    <source>
        <strain evidence="4">ANC 5114</strain>
    </source>
</reference>
<organism evidence="3 4">
    <name type="scientific">Acinetobacter apis</name>
    <dbReference type="NCBI Taxonomy" id="1229165"/>
    <lineage>
        <taxon>Bacteria</taxon>
        <taxon>Pseudomonadati</taxon>
        <taxon>Pseudomonadota</taxon>
        <taxon>Gammaproteobacteria</taxon>
        <taxon>Moraxellales</taxon>
        <taxon>Moraxellaceae</taxon>
        <taxon>Acinetobacter</taxon>
    </lineage>
</organism>
<dbReference type="AlphaFoldDB" id="A0A217EI19"/>
<feature type="compositionally biased region" description="Low complexity" evidence="1">
    <location>
        <begin position="142"/>
        <end position="151"/>
    </location>
</feature>
<dbReference type="EMBL" id="FZLN01000004">
    <property type="protein sequence ID" value="SNQ29962.1"/>
    <property type="molecule type" value="Genomic_DNA"/>
</dbReference>
<dbReference type="RefSeq" id="WP_088824138.1">
    <property type="nucleotide sequence ID" value="NZ_FZLN01000004.1"/>
</dbReference>
<evidence type="ECO:0000256" key="2">
    <source>
        <dbReference type="SAM" id="Phobius"/>
    </source>
</evidence>
<proteinExistence type="predicted"/>
<evidence type="ECO:0000313" key="3">
    <source>
        <dbReference type="EMBL" id="SNQ29962.1"/>
    </source>
</evidence>
<name>A0A217EI19_9GAMM</name>
<gene>
    <name evidence="3" type="ORF">SAMN05444584_1941</name>
</gene>
<feature type="compositionally biased region" description="Basic residues" evidence="1">
    <location>
        <begin position="157"/>
        <end position="166"/>
    </location>
</feature>
<evidence type="ECO:0000256" key="1">
    <source>
        <dbReference type="SAM" id="MobiDB-lite"/>
    </source>
</evidence>
<feature type="transmembrane region" description="Helical" evidence="2">
    <location>
        <begin position="25"/>
        <end position="45"/>
    </location>
</feature>
<accession>A0A217EI19</accession>
<feature type="region of interest" description="Disordered" evidence="1">
    <location>
        <begin position="63"/>
        <end position="166"/>
    </location>
</feature>
<keyword evidence="4" id="KW-1185">Reference proteome</keyword>
<keyword evidence="2" id="KW-0812">Transmembrane</keyword>
<keyword evidence="2" id="KW-1133">Transmembrane helix</keyword>
<protein>
    <submittedName>
        <fullName evidence="3">Uncharacterized protein</fullName>
    </submittedName>
</protein>
<evidence type="ECO:0000313" key="4">
    <source>
        <dbReference type="Proteomes" id="UP000243463"/>
    </source>
</evidence>